<accession>A0A9Q1CRU7</accession>
<dbReference type="EMBL" id="JAIZAY010000001">
    <property type="protein sequence ID" value="KAJ8049434.1"/>
    <property type="molecule type" value="Genomic_DNA"/>
</dbReference>
<name>A0A9Q1CRU7_HOLLE</name>
<evidence type="ECO:0000313" key="1">
    <source>
        <dbReference type="EMBL" id="KAJ8049434.1"/>
    </source>
</evidence>
<evidence type="ECO:0000313" key="2">
    <source>
        <dbReference type="Proteomes" id="UP001152320"/>
    </source>
</evidence>
<dbReference type="AlphaFoldDB" id="A0A9Q1CRU7"/>
<reference evidence="1" key="1">
    <citation type="submission" date="2021-10" db="EMBL/GenBank/DDBJ databases">
        <title>Tropical sea cucumber genome reveals ecological adaptation and Cuvierian tubules defense mechanism.</title>
        <authorList>
            <person name="Chen T."/>
        </authorList>
    </citation>
    <scope>NUCLEOTIDE SEQUENCE</scope>
    <source>
        <strain evidence="1">Nanhai2018</strain>
        <tissue evidence="1">Muscle</tissue>
    </source>
</reference>
<protein>
    <submittedName>
        <fullName evidence="1">Uncharacterized protein</fullName>
    </submittedName>
</protein>
<dbReference type="Proteomes" id="UP001152320">
    <property type="component" value="Chromosome 1"/>
</dbReference>
<proteinExistence type="predicted"/>
<comment type="caution">
    <text evidence="1">The sequence shown here is derived from an EMBL/GenBank/DDBJ whole genome shotgun (WGS) entry which is preliminary data.</text>
</comment>
<keyword evidence="2" id="KW-1185">Reference proteome</keyword>
<sequence length="303" mass="34381">MLLALISIHPDFTRLDRSTLVTLMVVHGTLPTEYPVVKGCKNRILCLLEVPREGELTCKLFHVNPRSFLEWKQVNGVYSVIFYDHQFIVEESDGDSVNISLTSKYLVHGPVKETITVACYVFHPDFKAFNQSTVVAIKINGSCKRRNSRLTEVLSEQTITKEKVKRHRYGSGLSNFDAFAKVCLLEQKSNEGDKVKGELKKLFSRKITIKNSDTLLRQRSFIQLLGIASNNKIPITHVKLVGGISSPPRRPSACLYLKSQLSVPVLRTLKEFSISFRFEVMSKEKIENILCYVSLCSLLEKLE</sequence>
<gene>
    <name evidence="1" type="ORF">HOLleu_02181</name>
</gene>
<organism evidence="1 2">
    <name type="scientific">Holothuria leucospilota</name>
    <name type="common">Black long sea cucumber</name>
    <name type="synonym">Mertensiothuria leucospilota</name>
    <dbReference type="NCBI Taxonomy" id="206669"/>
    <lineage>
        <taxon>Eukaryota</taxon>
        <taxon>Metazoa</taxon>
        <taxon>Echinodermata</taxon>
        <taxon>Eleutherozoa</taxon>
        <taxon>Echinozoa</taxon>
        <taxon>Holothuroidea</taxon>
        <taxon>Aspidochirotacea</taxon>
        <taxon>Aspidochirotida</taxon>
        <taxon>Holothuriidae</taxon>
        <taxon>Holothuria</taxon>
    </lineage>
</organism>